<dbReference type="InterPro" id="IPR045023">
    <property type="entry name" value="FATA/B"/>
</dbReference>
<comment type="caution">
    <text evidence="1">The sequence shown here is derived from an EMBL/GenBank/DDBJ whole genome shotgun (WGS) entry which is preliminary data.</text>
</comment>
<dbReference type="PANTHER" id="PTHR31727">
    <property type="entry name" value="OLEOYL-ACYL CARRIER PROTEIN THIOESTERASE 1, CHLOROPLASTIC"/>
    <property type="match status" value="1"/>
</dbReference>
<dbReference type="GO" id="GO:0016297">
    <property type="term" value="F:fatty acyl-[ACP] hydrolase activity"/>
    <property type="evidence" value="ECO:0007669"/>
    <property type="project" value="InterPro"/>
</dbReference>
<organism evidence="1 2">
    <name type="scientific">Tagetes erecta</name>
    <name type="common">African marigold</name>
    <dbReference type="NCBI Taxonomy" id="13708"/>
    <lineage>
        <taxon>Eukaryota</taxon>
        <taxon>Viridiplantae</taxon>
        <taxon>Streptophyta</taxon>
        <taxon>Embryophyta</taxon>
        <taxon>Tracheophyta</taxon>
        <taxon>Spermatophyta</taxon>
        <taxon>Magnoliopsida</taxon>
        <taxon>eudicotyledons</taxon>
        <taxon>Gunneridae</taxon>
        <taxon>Pentapetalae</taxon>
        <taxon>asterids</taxon>
        <taxon>campanulids</taxon>
        <taxon>Asterales</taxon>
        <taxon>Asteraceae</taxon>
        <taxon>Asteroideae</taxon>
        <taxon>Heliantheae alliance</taxon>
        <taxon>Tageteae</taxon>
        <taxon>Tagetes</taxon>
    </lineage>
</organism>
<evidence type="ECO:0000313" key="2">
    <source>
        <dbReference type="Proteomes" id="UP001229421"/>
    </source>
</evidence>
<name>A0AAD8KRZ7_TARER</name>
<dbReference type="GO" id="GO:0000036">
    <property type="term" value="F:acyl carrier activity"/>
    <property type="evidence" value="ECO:0007669"/>
    <property type="project" value="TreeGrafter"/>
</dbReference>
<protein>
    <submittedName>
        <fullName evidence="1">Uncharacterized protein</fullName>
    </submittedName>
</protein>
<proteinExistence type="predicted"/>
<dbReference type="Proteomes" id="UP001229421">
    <property type="component" value="Unassembled WGS sequence"/>
</dbReference>
<dbReference type="Gene3D" id="3.10.129.10">
    <property type="entry name" value="Hotdog Thioesterase"/>
    <property type="match status" value="1"/>
</dbReference>
<dbReference type="EMBL" id="JAUHHV010000004">
    <property type="protein sequence ID" value="KAK1427933.1"/>
    <property type="molecule type" value="Genomic_DNA"/>
</dbReference>
<keyword evidence="2" id="KW-1185">Reference proteome</keyword>
<dbReference type="AlphaFoldDB" id="A0AAD8KRZ7"/>
<dbReference type="PANTHER" id="PTHR31727:SF2">
    <property type="entry name" value="PALMITOYL-ACYL CARRIER PROTEIN THIOESTERASE, CHLOROPLASTIC"/>
    <property type="match status" value="1"/>
</dbReference>
<reference evidence="1" key="1">
    <citation type="journal article" date="2023" name="bioRxiv">
        <title>Improved chromosome-level genome assembly for marigold (Tagetes erecta).</title>
        <authorList>
            <person name="Jiang F."/>
            <person name="Yuan L."/>
            <person name="Wang S."/>
            <person name="Wang H."/>
            <person name="Xu D."/>
            <person name="Wang A."/>
            <person name="Fan W."/>
        </authorList>
    </citation>
    <scope>NUCLEOTIDE SEQUENCE</scope>
    <source>
        <strain evidence="1">WSJ</strain>
        <tissue evidence="1">Leaf</tissue>
    </source>
</reference>
<sequence length="132" mass="15207">MLLWTRRQFIDAKLAKNYLLGVSLLAYSRLAVIDLKELKNNMRGMWYKDTWVAASGKNSMRHDRQYFVDTPPVIDDDSIKLPKLDENTADHVRNGLISAPQPVVENYELASITLEYRRECMKDSVLQSLTSS</sequence>
<accession>A0AAD8KRZ7</accession>
<evidence type="ECO:0000313" key="1">
    <source>
        <dbReference type="EMBL" id="KAK1427933.1"/>
    </source>
</evidence>
<gene>
    <name evidence="1" type="ORF">QVD17_16691</name>
</gene>